<accession>A0A059C2U9</accession>
<sequence>MGRRSERFVALVRCLTKCAGEEMKLLEVAKKQMIMCMLMFSCDEGILAFSTWNSVFKLTKKDNILSGTSSDLRRVS</sequence>
<evidence type="ECO:0000313" key="1">
    <source>
        <dbReference type="EMBL" id="KCW72250.1"/>
    </source>
</evidence>
<dbReference type="Gramene" id="KCW72250">
    <property type="protein sequence ID" value="KCW72250"/>
    <property type="gene ID" value="EUGRSUZ_E00700"/>
</dbReference>
<dbReference type="InParanoid" id="A0A059C2U9"/>
<organism evidence="1">
    <name type="scientific">Eucalyptus grandis</name>
    <name type="common">Flooded gum</name>
    <dbReference type="NCBI Taxonomy" id="71139"/>
    <lineage>
        <taxon>Eukaryota</taxon>
        <taxon>Viridiplantae</taxon>
        <taxon>Streptophyta</taxon>
        <taxon>Embryophyta</taxon>
        <taxon>Tracheophyta</taxon>
        <taxon>Spermatophyta</taxon>
        <taxon>Magnoliopsida</taxon>
        <taxon>eudicotyledons</taxon>
        <taxon>Gunneridae</taxon>
        <taxon>Pentapetalae</taxon>
        <taxon>rosids</taxon>
        <taxon>malvids</taxon>
        <taxon>Myrtales</taxon>
        <taxon>Myrtaceae</taxon>
        <taxon>Myrtoideae</taxon>
        <taxon>Eucalypteae</taxon>
        <taxon>Eucalyptus</taxon>
    </lineage>
</organism>
<protein>
    <submittedName>
        <fullName evidence="1">Uncharacterized protein</fullName>
    </submittedName>
</protein>
<reference evidence="1" key="1">
    <citation type="submission" date="2013-07" db="EMBL/GenBank/DDBJ databases">
        <title>The genome of Eucalyptus grandis.</title>
        <authorList>
            <person name="Schmutz J."/>
            <person name="Hayes R."/>
            <person name="Myburg A."/>
            <person name="Tuskan G."/>
            <person name="Grattapaglia D."/>
            <person name="Rokhsar D.S."/>
        </authorList>
    </citation>
    <scope>NUCLEOTIDE SEQUENCE</scope>
    <source>
        <tissue evidence="1">Leaf extractions</tissue>
    </source>
</reference>
<gene>
    <name evidence="1" type="ORF">EUGRSUZ_E00700</name>
</gene>
<proteinExistence type="predicted"/>
<dbReference type="EMBL" id="KK198757">
    <property type="protein sequence ID" value="KCW72250.1"/>
    <property type="molecule type" value="Genomic_DNA"/>
</dbReference>
<name>A0A059C2U9_EUCGR</name>
<dbReference type="AlphaFoldDB" id="A0A059C2U9"/>